<evidence type="ECO:0000256" key="4">
    <source>
        <dbReference type="SAM" id="Phobius"/>
    </source>
</evidence>
<evidence type="ECO:0000256" key="2">
    <source>
        <dbReference type="ARBA" id="ARBA00022803"/>
    </source>
</evidence>
<dbReference type="InterPro" id="IPR011990">
    <property type="entry name" value="TPR-like_helical_dom_sf"/>
</dbReference>
<proteinExistence type="predicted"/>
<feature type="transmembrane region" description="Helical" evidence="4">
    <location>
        <begin position="317"/>
        <end position="337"/>
    </location>
</feature>
<sequence>MAHATLAQRLHTRSGIALVLGIVALASVLVYIPTVNYDFVWDDTSLISNNQLLAQSKPWDLFTRNFWAGAPDPVGGVAQSFYRPLTTFTFWLDLKLAKLNPGYFHLINTILGALVAVVVALIIWELFHSGIWAGLGGLLFAMHSSHVESVAFVSGRTDLLLTLFLCIASFALVRSLRKRNYWWWPVVLIGFALALLSKETAILFPLLVAFAPLLTQSRYNRHHWLLITSTLLIVAGYLMLRNNVVGTLPGPNLPFNHFIEAANTFGLYIKMFFWPFAHQVKFPVDPSFANLTPNAILALLFIVTPLLLAIRRRFRVLLFGYAWTILFLLPVTIIAIGPQAAERLLYLPSTGLVIIVITFLSRIFRGRAAGRKFISITVCGLILVLGTDTITRLPIWRNEPTLFATMIHEAPTAPSAYANLANTVRFTYPDSAIRLYKKAIRLNHDYVRPHINIGVLYGTQGDYRQALHHLQKANELRPHSAQVLGNLGLAFIAAGEPESALVYLNQAVEEEPNSATYLFNRSIALAKAGRDAEADSELYKALGADSCFVPAELALIDRFEEKGLLDSAARHMKKVIILNPDLPVFPNRLGTILVRLGDSAHAQNYYLQALKLDSCFVPALYNQSILYAAQGDTQSACELARQAHRLRPDLPAIEKLYKLLKR</sequence>
<feature type="transmembrane region" description="Helical" evidence="4">
    <location>
        <begin position="15"/>
        <end position="32"/>
    </location>
</feature>
<dbReference type="AlphaFoldDB" id="A0A235BXE8"/>
<evidence type="ECO:0000259" key="5">
    <source>
        <dbReference type="Pfam" id="PF13231"/>
    </source>
</evidence>
<dbReference type="Gene3D" id="1.25.40.10">
    <property type="entry name" value="Tetratricopeptide repeat domain"/>
    <property type="match status" value="1"/>
</dbReference>
<accession>A0A235BXE8</accession>
<dbReference type="PANTHER" id="PTHR44227:SF3">
    <property type="entry name" value="PROTEIN O-MANNOSYL-TRANSFERASE TMTC4"/>
    <property type="match status" value="1"/>
</dbReference>
<feature type="transmembrane region" description="Helical" evidence="4">
    <location>
        <begin position="130"/>
        <end position="147"/>
    </location>
</feature>
<dbReference type="InterPro" id="IPR038731">
    <property type="entry name" value="RgtA/B/C-like"/>
</dbReference>
<dbReference type="EMBL" id="NOZP01000063">
    <property type="protein sequence ID" value="OYD16225.1"/>
    <property type="molecule type" value="Genomic_DNA"/>
</dbReference>
<evidence type="ECO:0000313" key="6">
    <source>
        <dbReference type="EMBL" id="OYD16225.1"/>
    </source>
</evidence>
<feature type="repeat" description="TPR" evidence="3">
    <location>
        <begin position="447"/>
        <end position="480"/>
    </location>
</feature>
<reference evidence="6 7" key="1">
    <citation type="submission" date="2017-07" db="EMBL/GenBank/DDBJ databases">
        <title>Recovery of genomes from metagenomes via a dereplication, aggregation, and scoring strategy.</title>
        <authorList>
            <person name="Sieber C.M."/>
            <person name="Probst A.J."/>
            <person name="Sharrar A."/>
            <person name="Thomas B.C."/>
            <person name="Hess M."/>
            <person name="Tringe S.G."/>
            <person name="Banfield J.F."/>
        </authorList>
    </citation>
    <scope>NUCLEOTIDE SEQUENCE [LARGE SCALE GENOMIC DNA]</scope>
    <source>
        <strain evidence="6">JGI_Cruoil_03_51_56</strain>
    </source>
</reference>
<keyword evidence="4" id="KW-0472">Membrane</keyword>
<evidence type="ECO:0000256" key="1">
    <source>
        <dbReference type="ARBA" id="ARBA00022737"/>
    </source>
</evidence>
<keyword evidence="1" id="KW-0677">Repeat</keyword>
<feature type="transmembrane region" description="Helical" evidence="4">
    <location>
        <begin position="373"/>
        <end position="396"/>
    </location>
</feature>
<dbReference type="PROSITE" id="PS50005">
    <property type="entry name" value="TPR"/>
    <property type="match status" value="2"/>
</dbReference>
<feature type="transmembrane region" description="Helical" evidence="4">
    <location>
        <begin position="291"/>
        <end position="310"/>
    </location>
</feature>
<evidence type="ECO:0000256" key="3">
    <source>
        <dbReference type="PROSITE-ProRule" id="PRU00339"/>
    </source>
</evidence>
<feature type="transmembrane region" description="Helical" evidence="4">
    <location>
        <begin position="343"/>
        <end position="361"/>
    </location>
</feature>
<keyword evidence="4" id="KW-1133">Transmembrane helix</keyword>
<comment type="caution">
    <text evidence="6">The sequence shown here is derived from an EMBL/GenBank/DDBJ whole genome shotgun (WGS) entry which is preliminary data.</text>
</comment>
<dbReference type="InterPro" id="IPR019734">
    <property type="entry name" value="TPR_rpt"/>
</dbReference>
<feature type="repeat" description="TPR" evidence="3">
    <location>
        <begin position="481"/>
        <end position="514"/>
    </location>
</feature>
<feature type="domain" description="Glycosyltransferase RgtA/B/C/D-like" evidence="5">
    <location>
        <begin position="90"/>
        <end position="235"/>
    </location>
</feature>
<feature type="transmembrane region" description="Helical" evidence="4">
    <location>
        <begin position="159"/>
        <end position="176"/>
    </location>
</feature>
<dbReference type="PANTHER" id="PTHR44227">
    <property type="match status" value="1"/>
</dbReference>
<feature type="transmembrane region" description="Helical" evidence="4">
    <location>
        <begin position="103"/>
        <end position="124"/>
    </location>
</feature>
<dbReference type="SMART" id="SM00028">
    <property type="entry name" value="TPR"/>
    <property type="match status" value="5"/>
</dbReference>
<feature type="transmembrane region" description="Helical" evidence="4">
    <location>
        <begin position="223"/>
        <end position="240"/>
    </location>
</feature>
<dbReference type="Pfam" id="PF14559">
    <property type="entry name" value="TPR_19"/>
    <property type="match status" value="1"/>
</dbReference>
<dbReference type="Pfam" id="PF13231">
    <property type="entry name" value="PMT_2"/>
    <property type="match status" value="1"/>
</dbReference>
<dbReference type="Proteomes" id="UP000215559">
    <property type="component" value="Unassembled WGS sequence"/>
</dbReference>
<dbReference type="SUPFAM" id="SSF48452">
    <property type="entry name" value="TPR-like"/>
    <property type="match status" value="1"/>
</dbReference>
<evidence type="ECO:0000313" key="7">
    <source>
        <dbReference type="Proteomes" id="UP000215559"/>
    </source>
</evidence>
<keyword evidence="4" id="KW-0812">Transmembrane</keyword>
<dbReference type="InterPro" id="IPR052346">
    <property type="entry name" value="O-mannosyl-transferase_TMTC"/>
</dbReference>
<dbReference type="Pfam" id="PF13432">
    <property type="entry name" value="TPR_16"/>
    <property type="match status" value="1"/>
</dbReference>
<name>A0A235BXE8_UNCW3</name>
<feature type="transmembrane region" description="Helical" evidence="4">
    <location>
        <begin position="182"/>
        <end position="211"/>
    </location>
</feature>
<protein>
    <recommendedName>
        <fullName evidence="5">Glycosyltransferase RgtA/B/C/D-like domain-containing protein</fullName>
    </recommendedName>
</protein>
<keyword evidence="2 3" id="KW-0802">TPR repeat</keyword>
<gene>
    <name evidence="6" type="ORF">CH330_03450</name>
</gene>
<organism evidence="6 7">
    <name type="scientific">candidate division WOR-3 bacterium JGI_Cruoil_03_51_56</name>
    <dbReference type="NCBI Taxonomy" id="1973747"/>
    <lineage>
        <taxon>Bacteria</taxon>
        <taxon>Bacteria division WOR-3</taxon>
    </lineage>
</organism>